<comment type="cofactor">
    <cofactor evidence="1">
        <name>Mg(2+)</name>
        <dbReference type="ChEBI" id="CHEBI:18420"/>
    </cofactor>
</comment>
<evidence type="ECO:0000256" key="7">
    <source>
        <dbReference type="ARBA" id="ARBA00022475"/>
    </source>
</evidence>
<proteinExistence type="inferred from homology"/>
<comment type="subunit">
    <text evidence="4">Homodimer.</text>
</comment>
<dbReference type="Gene3D" id="1.10.3210.10">
    <property type="entry name" value="Hypothetical protein af1432"/>
    <property type="match status" value="1"/>
</dbReference>
<comment type="similarity">
    <text evidence="3">Belongs to the GppA/Ppx family.</text>
</comment>
<evidence type="ECO:0000256" key="3">
    <source>
        <dbReference type="ARBA" id="ARBA00007125"/>
    </source>
</evidence>
<evidence type="ECO:0000313" key="14">
    <source>
        <dbReference type="Proteomes" id="UP001205843"/>
    </source>
</evidence>
<dbReference type="InterPro" id="IPR050273">
    <property type="entry name" value="GppA/Ppx_hydrolase"/>
</dbReference>
<dbReference type="GO" id="GO:0006798">
    <property type="term" value="P:polyphosphate catabolic process"/>
    <property type="evidence" value="ECO:0007669"/>
    <property type="project" value="TreeGrafter"/>
</dbReference>
<dbReference type="NCBIfam" id="TIGR03706">
    <property type="entry name" value="exo_poly_only"/>
    <property type="match status" value="1"/>
</dbReference>
<evidence type="ECO:0000256" key="10">
    <source>
        <dbReference type="ARBA" id="ARBA00047607"/>
    </source>
</evidence>
<gene>
    <name evidence="13" type="ORF">J2T57_003244</name>
</gene>
<dbReference type="Gene3D" id="3.30.420.150">
    <property type="entry name" value="Exopolyphosphatase. Domain 2"/>
    <property type="match status" value="1"/>
</dbReference>
<dbReference type="AlphaFoldDB" id="A0AAE3KBU1"/>
<keyword evidence="7" id="KW-1003">Cell membrane</keyword>
<dbReference type="InterPro" id="IPR048950">
    <property type="entry name" value="Ppx_GppA_C"/>
</dbReference>
<dbReference type="PANTHER" id="PTHR30005:SF14">
    <property type="entry name" value="EXOPOLYPHOSPHATASE"/>
    <property type="match status" value="1"/>
</dbReference>
<evidence type="ECO:0000256" key="6">
    <source>
        <dbReference type="ARBA" id="ARBA00020416"/>
    </source>
</evidence>
<accession>A0AAE3KBU1</accession>
<evidence type="ECO:0000256" key="4">
    <source>
        <dbReference type="ARBA" id="ARBA00011738"/>
    </source>
</evidence>
<protein>
    <recommendedName>
        <fullName evidence="6">Exopolyphosphatase</fullName>
        <ecNumber evidence="5">3.6.1.11</ecNumber>
    </recommendedName>
</protein>
<dbReference type="InterPro" id="IPR022371">
    <property type="entry name" value="Exopolyphosphatase"/>
</dbReference>
<feature type="domain" description="Ppx/GppA phosphatase C-terminal" evidence="12">
    <location>
        <begin position="322"/>
        <end position="493"/>
    </location>
</feature>
<dbReference type="SUPFAM" id="SSF109604">
    <property type="entry name" value="HD-domain/PDEase-like"/>
    <property type="match status" value="1"/>
</dbReference>
<dbReference type="EMBL" id="JALJXV010000008">
    <property type="protein sequence ID" value="MCP1676085.1"/>
    <property type="molecule type" value="Genomic_DNA"/>
</dbReference>
<dbReference type="Pfam" id="PF21447">
    <property type="entry name" value="Ppx-GppA_III"/>
    <property type="match status" value="1"/>
</dbReference>
<evidence type="ECO:0000256" key="9">
    <source>
        <dbReference type="ARBA" id="ARBA00023136"/>
    </source>
</evidence>
<dbReference type="EC" id="3.6.1.11" evidence="5"/>
<dbReference type="Proteomes" id="UP001205843">
    <property type="component" value="Unassembled WGS sequence"/>
</dbReference>
<dbReference type="GO" id="GO:0004309">
    <property type="term" value="F:exopolyphosphatase activity"/>
    <property type="evidence" value="ECO:0007669"/>
    <property type="project" value="UniProtKB-EC"/>
</dbReference>
<reference evidence="13" key="1">
    <citation type="submission" date="2022-03" db="EMBL/GenBank/DDBJ databases">
        <title>Genomic Encyclopedia of Type Strains, Phase III (KMG-III): the genomes of soil and plant-associated and newly described type strains.</title>
        <authorList>
            <person name="Whitman W."/>
        </authorList>
    </citation>
    <scope>NUCLEOTIDE SEQUENCE</scope>
    <source>
        <strain evidence="13">ANL 6-2</strain>
    </source>
</reference>
<dbReference type="FunFam" id="3.30.420.40:FF:000023">
    <property type="entry name" value="Guanosine-5'-triphosphate,3'-diphosphate pyrophosphatase"/>
    <property type="match status" value="1"/>
</dbReference>
<dbReference type="InterPro" id="IPR003695">
    <property type="entry name" value="Ppx_GppA_N"/>
</dbReference>
<dbReference type="PIRSF" id="PIRSF001267">
    <property type="entry name" value="Pyrophosphatase_GppA_Ppx"/>
    <property type="match status" value="1"/>
</dbReference>
<dbReference type="GO" id="GO:0005886">
    <property type="term" value="C:plasma membrane"/>
    <property type="evidence" value="ECO:0007669"/>
    <property type="project" value="UniProtKB-SubCell"/>
</dbReference>
<keyword evidence="14" id="KW-1185">Reference proteome</keyword>
<dbReference type="InterPro" id="IPR043129">
    <property type="entry name" value="ATPase_NBD"/>
</dbReference>
<evidence type="ECO:0000256" key="5">
    <source>
        <dbReference type="ARBA" id="ARBA00012451"/>
    </source>
</evidence>
<dbReference type="SUPFAM" id="SSF53067">
    <property type="entry name" value="Actin-like ATPase domain"/>
    <property type="match status" value="2"/>
</dbReference>
<evidence type="ECO:0000256" key="1">
    <source>
        <dbReference type="ARBA" id="ARBA00001946"/>
    </source>
</evidence>
<dbReference type="FunFam" id="3.30.420.150:FF:000001">
    <property type="entry name" value="Guanosine-5'-triphosphate,3'-diphosphate pyrophosphatase"/>
    <property type="match status" value="1"/>
</dbReference>
<evidence type="ECO:0000256" key="8">
    <source>
        <dbReference type="ARBA" id="ARBA00022801"/>
    </source>
</evidence>
<evidence type="ECO:0000259" key="11">
    <source>
        <dbReference type="Pfam" id="PF02541"/>
    </source>
</evidence>
<comment type="subcellular location">
    <subcellularLocation>
        <location evidence="2">Cell membrane</location>
        <topology evidence="2">Peripheral membrane protein</topology>
    </subcellularLocation>
</comment>
<dbReference type="Pfam" id="PF02541">
    <property type="entry name" value="Ppx-GppA"/>
    <property type="match status" value="1"/>
</dbReference>
<name>A0AAE3KBU1_9GAMM</name>
<evidence type="ECO:0000256" key="2">
    <source>
        <dbReference type="ARBA" id="ARBA00004202"/>
    </source>
</evidence>
<organism evidence="13 14">
    <name type="scientific">Natronocella acetinitrilica</name>
    <dbReference type="NCBI Taxonomy" id="414046"/>
    <lineage>
        <taxon>Bacteria</taxon>
        <taxon>Pseudomonadati</taxon>
        <taxon>Pseudomonadota</taxon>
        <taxon>Gammaproteobacteria</taxon>
        <taxon>Chromatiales</taxon>
        <taxon>Ectothiorhodospiraceae</taxon>
        <taxon>Natronocella</taxon>
    </lineage>
</organism>
<comment type="catalytic activity">
    <reaction evidence="10">
        <text>[phosphate](n) + H2O = [phosphate](n-1) + phosphate + H(+)</text>
        <dbReference type="Rhea" id="RHEA:21528"/>
        <dbReference type="Rhea" id="RHEA-COMP:9859"/>
        <dbReference type="Rhea" id="RHEA-COMP:14279"/>
        <dbReference type="ChEBI" id="CHEBI:15377"/>
        <dbReference type="ChEBI" id="CHEBI:15378"/>
        <dbReference type="ChEBI" id="CHEBI:16838"/>
        <dbReference type="ChEBI" id="CHEBI:43474"/>
        <dbReference type="EC" id="3.6.1.11"/>
    </reaction>
</comment>
<dbReference type="Gene3D" id="3.30.420.40">
    <property type="match status" value="1"/>
</dbReference>
<sequence length="510" mass="56527">MTPQIMQGFRRTRRAPPETVAAVDLGSNSFHMVVARRNGSGLIVIDRIKEMVRLAEGLSSDGCLHGEARARALDCLQRFGQRLRDMPRGSVRAVGTNTLRQLPEDGFLSEAEEALGHPIEVVAGVEEARLVYVGVAHSLADDGAARLVVDIGGGSTELIIGEDKRARRLESLYMGCVSFSQRYFPDDRYNRSAWRRAEEAALMELEPVTPDYREGHWQTAIGTSGTIRAVQAVAQAEGWCDDDLSRNALHRVRDAILESRTRGKLKLAGLAADRRPVFAGGVAVLCAVFEALGIQRMRISDGALREGLLYDLLGRIEDADSRDASVRNLAERYHVERQQAERVKQTALALFAEAAEVWDLGDEHAQLLAWAAELHEIGLDIAHSQYHKHSEYIARNADMAGFSRQNQAALATLIRCHRRKLQRSLFETLPERDRPALLRLSVLLRLAVVLNRGRNADGPPQPRLRIDDAHIHLQLSPSWLDAHPLTMADLQEEARQLEGGGFALAVERAG</sequence>
<evidence type="ECO:0000259" key="12">
    <source>
        <dbReference type="Pfam" id="PF21447"/>
    </source>
</evidence>
<keyword evidence="8 13" id="KW-0378">Hydrolase</keyword>
<evidence type="ECO:0000313" key="13">
    <source>
        <dbReference type="EMBL" id="MCP1676085.1"/>
    </source>
</evidence>
<dbReference type="InterPro" id="IPR030673">
    <property type="entry name" value="PyroPPase_GppA_Ppx"/>
</dbReference>
<feature type="domain" description="Ppx/GppA phosphatase N-terminal" evidence="11">
    <location>
        <begin position="33"/>
        <end position="314"/>
    </location>
</feature>
<dbReference type="PANTHER" id="PTHR30005">
    <property type="entry name" value="EXOPOLYPHOSPHATASE"/>
    <property type="match status" value="1"/>
</dbReference>
<dbReference type="CDD" id="cd24053">
    <property type="entry name" value="ASKHA_NBD_EcPPX-GppA-like"/>
    <property type="match status" value="1"/>
</dbReference>
<keyword evidence="9" id="KW-0472">Membrane</keyword>
<comment type="caution">
    <text evidence="13">The sequence shown here is derived from an EMBL/GenBank/DDBJ whole genome shotgun (WGS) entry which is preliminary data.</text>
</comment>